<dbReference type="InterPro" id="IPR023780">
    <property type="entry name" value="Chromo_domain"/>
</dbReference>
<feature type="compositionally biased region" description="Low complexity" evidence="6">
    <location>
        <begin position="1"/>
        <end position="18"/>
    </location>
</feature>
<dbReference type="SUPFAM" id="SSF54160">
    <property type="entry name" value="Chromo domain-like"/>
    <property type="match status" value="2"/>
</dbReference>
<dbReference type="SMART" id="SM00298">
    <property type="entry name" value="CHROMO"/>
    <property type="match status" value="1"/>
</dbReference>
<dbReference type="InterPro" id="IPR016197">
    <property type="entry name" value="Chromo-like_dom_sf"/>
</dbReference>
<dbReference type="RefSeq" id="XP_016981726.1">
    <property type="nucleotide sequence ID" value="XM_017126237.1"/>
</dbReference>
<reference evidence="9" key="1">
    <citation type="journal article" date="2021" name="Elife">
        <title>Highly contiguous assemblies of 101 drosophilid genomes.</title>
        <authorList>
            <person name="Kim B.Y."/>
            <person name="Wang J.R."/>
            <person name="Miller D.E."/>
            <person name="Barmina O."/>
            <person name="Delaney E."/>
            <person name="Thompson A."/>
            <person name="Comeault A.A."/>
            <person name="Peede D."/>
            <person name="D'Agostino E.R."/>
            <person name="Pelaez J."/>
            <person name="Aguilar J.M."/>
            <person name="Haji D."/>
            <person name="Matsunaga T."/>
            <person name="Armstrong E.E."/>
            <person name="Zych M."/>
            <person name="Ogawa Y."/>
            <person name="Stamenkovic-Radak M."/>
            <person name="Jelic M."/>
            <person name="Veselinovic M.S."/>
            <person name="Tanaskovic M."/>
            <person name="Eric P."/>
            <person name="Gao J.J."/>
            <person name="Katoh T.K."/>
            <person name="Toda M.J."/>
            <person name="Watabe H."/>
            <person name="Watada M."/>
            <person name="Davis J.S."/>
            <person name="Moyle L.C."/>
            <person name="Manoli G."/>
            <person name="Bertolini E."/>
            <person name="Kostal V."/>
            <person name="Hawley R.S."/>
            <person name="Takahashi A."/>
            <person name="Jones C.D."/>
            <person name="Price D.K."/>
            <person name="Whiteman N."/>
            <person name="Kopp A."/>
            <person name="Matute D.R."/>
            <person name="Petrov D.A."/>
        </authorList>
    </citation>
    <scope>NUCLEOTIDE SEQUENCE [LARGE SCALE GENOMIC DNA]</scope>
</reference>
<proteinExistence type="predicted"/>
<evidence type="ECO:0000256" key="6">
    <source>
        <dbReference type="SAM" id="MobiDB-lite"/>
    </source>
</evidence>
<dbReference type="InterPro" id="IPR008251">
    <property type="entry name" value="Chromo_shadow_dom"/>
</dbReference>
<dbReference type="CTD" id="41108"/>
<dbReference type="InterPro" id="IPR017984">
    <property type="entry name" value="Chromo_dom_subgr"/>
</dbReference>
<dbReference type="PRINTS" id="PR00504">
    <property type="entry name" value="CHROMODOMAIN"/>
</dbReference>
<evidence type="ECO:0000313" key="8">
    <source>
        <dbReference type="EnsemblMetazoa" id="XP_016981726.1"/>
    </source>
</evidence>
<sequence>MNQNNDETSSDSSESINDSIDDEEFTVEKILDRRQYNGEVQYLVKWLNYTDEDNTWERAKDLECDALKNSFESEQSLKRGQDLNSLYERKAKRLKIDPSLVMDNPFNHDLEAQQILKAFKNNGEMSFLIKFFDLEEPQILPCSIAYMEIPQMVLKFYEKHCPFEDSRDFNHHKQKYLNNYNDSRQTAPA</sequence>
<evidence type="ECO:0000256" key="5">
    <source>
        <dbReference type="ARBA" id="ARBA00023242"/>
    </source>
</evidence>
<gene>
    <name evidence="10" type="primary">LOC108046526</name>
    <name evidence="8" type="synonym">108046526</name>
</gene>
<dbReference type="GO" id="GO:0005694">
    <property type="term" value="C:chromosome"/>
    <property type="evidence" value="ECO:0007669"/>
    <property type="project" value="UniProtKB-SubCell"/>
</dbReference>
<evidence type="ECO:0000256" key="4">
    <source>
        <dbReference type="ARBA" id="ARBA00022737"/>
    </source>
</evidence>
<evidence type="ECO:0000313" key="9">
    <source>
        <dbReference type="Proteomes" id="UP001652680"/>
    </source>
</evidence>
<dbReference type="PANTHER" id="PTHR22812">
    <property type="entry name" value="CHROMOBOX PROTEIN"/>
    <property type="match status" value="1"/>
</dbReference>
<dbReference type="InterPro" id="IPR000953">
    <property type="entry name" value="Chromo/chromo_shadow_dom"/>
</dbReference>
<evidence type="ECO:0000259" key="7">
    <source>
        <dbReference type="PROSITE" id="PS50013"/>
    </source>
</evidence>
<dbReference type="GeneID" id="108046526"/>
<evidence type="ECO:0000256" key="2">
    <source>
        <dbReference type="ARBA" id="ARBA00004286"/>
    </source>
</evidence>
<dbReference type="AlphaFoldDB" id="A0A6P4F8K1"/>
<comment type="subcellular location">
    <subcellularLocation>
        <location evidence="2">Chromosome</location>
    </subcellularLocation>
    <subcellularLocation>
        <location evidence="1">Nucleus</location>
    </subcellularLocation>
</comment>
<keyword evidence="9" id="KW-1185">Reference proteome</keyword>
<reference evidence="8" key="3">
    <citation type="submission" date="2025-05" db="UniProtKB">
        <authorList>
            <consortium name="EnsemblMetazoa"/>
        </authorList>
    </citation>
    <scope>IDENTIFICATION</scope>
</reference>
<dbReference type="FunFam" id="2.40.50.40:FF:000031">
    <property type="entry name" value="Heterochromatin protein 1"/>
    <property type="match status" value="1"/>
</dbReference>
<feature type="domain" description="Chromo" evidence="7">
    <location>
        <begin position="25"/>
        <end position="83"/>
    </location>
</feature>
<name>A0A6P4F8K1_DRORH</name>
<organism evidence="10">
    <name type="scientific">Drosophila rhopaloa</name>
    <name type="common">Fruit fly</name>
    <dbReference type="NCBI Taxonomy" id="1041015"/>
    <lineage>
        <taxon>Eukaryota</taxon>
        <taxon>Metazoa</taxon>
        <taxon>Ecdysozoa</taxon>
        <taxon>Arthropoda</taxon>
        <taxon>Hexapoda</taxon>
        <taxon>Insecta</taxon>
        <taxon>Pterygota</taxon>
        <taxon>Neoptera</taxon>
        <taxon>Endopterygota</taxon>
        <taxon>Diptera</taxon>
        <taxon>Brachycera</taxon>
        <taxon>Muscomorpha</taxon>
        <taxon>Ephydroidea</taxon>
        <taxon>Drosophilidae</taxon>
        <taxon>Drosophila</taxon>
        <taxon>Sophophora</taxon>
    </lineage>
</organism>
<evidence type="ECO:0000256" key="3">
    <source>
        <dbReference type="ARBA" id="ARBA00022454"/>
    </source>
</evidence>
<dbReference type="Pfam" id="PF01393">
    <property type="entry name" value="Chromo_shadow"/>
    <property type="match status" value="1"/>
</dbReference>
<dbReference type="Pfam" id="PF00385">
    <property type="entry name" value="Chromo"/>
    <property type="match status" value="1"/>
</dbReference>
<keyword evidence="4" id="KW-0677">Repeat</keyword>
<dbReference type="SMART" id="SM00300">
    <property type="entry name" value="ChSh"/>
    <property type="match status" value="1"/>
</dbReference>
<keyword evidence="3" id="KW-0158">Chromosome</keyword>
<accession>A0A6P4F8K1</accession>
<dbReference type="InterPro" id="IPR051219">
    <property type="entry name" value="Heterochromatin_chromo-domain"/>
</dbReference>
<dbReference type="CDD" id="cd00024">
    <property type="entry name" value="CD_CSD"/>
    <property type="match status" value="1"/>
</dbReference>
<evidence type="ECO:0000313" key="10">
    <source>
        <dbReference type="RefSeq" id="XP_016981726.1"/>
    </source>
</evidence>
<evidence type="ECO:0000256" key="1">
    <source>
        <dbReference type="ARBA" id="ARBA00004123"/>
    </source>
</evidence>
<dbReference type="GO" id="GO:0005634">
    <property type="term" value="C:nucleus"/>
    <property type="evidence" value="ECO:0007669"/>
    <property type="project" value="UniProtKB-SubCell"/>
</dbReference>
<dbReference type="EnsemblMetazoa" id="XM_017126237.1">
    <property type="protein sequence ID" value="XP_016981726.1"/>
    <property type="gene ID" value="LOC108046526"/>
</dbReference>
<dbReference type="OrthoDB" id="5376140at2759"/>
<reference evidence="10" key="2">
    <citation type="submission" date="2025-04" db="UniProtKB">
        <authorList>
            <consortium name="RefSeq"/>
        </authorList>
    </citation>
    <scope>IDENTIFICATION</scope>
</reference>
<keyword evidence="5" id="KW-0539">Nucleus</keyword>
<feature type="region of interest" description="Disordered" evidence="6">
    <location>
        <begin position="1"/>
        <end position="21"/>
    </location>
</feature>
<dbReference type="Proteomes" id="UP001652680">
    <property type="component" value="Unassembled WGS sequence"/>
</dbReference>
<dbReference type="Gene3D" id="2.40.50.40">
    <property type="match status" value="2"/>
</dbReference>
<protein>
    <submittedName>
        <fullName evidence="10">Chromobox protein homolog 3</fullName>
    </submittedName>
</protein>
<dbReference type="PROSITE" id="PS50013">
    <property type="entry name" value="CHROMO_2"/>
    <property type="match status" value="1"/>
</dbReference>